<protein>
    <submittedName>
        <fullName evidence="1">Uncharacterized protein</fullName>
    </submittedName>
</protein>
<reference evidence="1" key="1">
    <citation type="submission" date="2014-11" db="EMBL/GenBank/DDBJ databases">
        <authorList>
            <person name="Amaro Gonzalez C."/>
        </authorList>
    </citation>
    <scope>NUCLEOTIDE SEQUENCE</scope>
</reference>
<evidence type="ECO:0000313" key="1">
    <source>
        <dbReference type="EMBL" id="JAI03360.1"/>
    </source>
</evidence>
<proteinExistence type="predicted"/>
<reference evidence="1" key="2">
    <citation type="journal article" date="2015" name="Fish Shellfish Immunol.">
        <title>Early steps in the European eel (Anguilla anguilla)-Vibrio vulnificus interaction in the gills: Role of the RtxA13 toxin.</title>
        <authorList>
            <person name="Callol A."/>
            <person name="Pajuelo D."/>
            <person name="Ebbesson L."/>
            <person name="Teles M."/>
            <person name="MacKenzie S."/>
            <person name="Amaro C."/>
        </authorList>
    </citation>
    <scope>NUCLEOTIDE SEQUENCE</scope>
</reference>
<organism evidence="1">
    <name type="scientific">Anguilla anguilla</name>
    <name type="common">European freshwater eel</name>
    <name type="synonym">Muraena anguilla</name>
    <dbReference type="NCBI Taxonomy" id="7936"/>
    <lineage>
        <taxon>Eukaryota</taxon>
        <taxon>Metazoa</taxon>
        <taxon>Chordata</taxon>
        <taxon>Craniata</taxon>
        <taxon>Vertebrata</taxon>
        <taxon>Euteleostomi</taxon>
        <taxon>Actinopterygii</taxon>
        <taxon>Neopterygii</taxon>
        <taxon>Teleostei</taxon>
        <taxon>Anguilliformes</taxon>
        <taxon>Anguillidae</taxon>
        <taxon>Anguilla</taxon>
    </lineage>
</organism>
<sequence length="76" mass="8830">MSMLCVIATYIHLTVPIHVSTSCKFSYIFSVSVLKRKRKKNHFGSPSCFRLKVQHCYKVILFSPTSGLYKECEYFT</sequence>
<name>A0A0E9XL27_ANGAN</name>
<dbReference type="EMBL" id="GBXM01005218">
    <property type="protein sequence ID" value="JAI03360.1"/>
    <property type="molecule type" value="Transcribed_RNA"/>
</dbReference>
<accession>A0A0E9XL27</accession>
<dbReference type="AlphaFoldDB" id="A0A0E9XL27"/>